<feature type="transmembrane region" description="Helical" evidence="1">
    <location>
        <begin position="75"/>
        <end position="93"/>
    </location>
</feature>
<dbReference type="RefSeq" id="XP_040697309.1">
    <property type="nucleotide sequence ID" value="XM_040848201.1"/>
</dbReference>
<evidence type="ECO:0000313" key="2">
    <source>
        <dbReference type="EMBL" id="OJJ53503.1"/>
    </source>
</evidence>
<evidence type="ECO:0000313" key="3">
    <source>
        <dbReference type="Proteomes" id="UP000184356"/>
    </source>
</evidence>
<keyword evidence="1" id="KW-0812">Transmembrane</keyword>
<keyword evidence="1" id="KW-0472">Membrane</keyword>
<sequence length="112" mass="12819">MAFLARIPRSLHLPPHRAPFLAQAYFRVRNPAFSTSVYLDKQSTPNTTQKTDQTGNPELPQITLQNLGISKNVRIVLFTLLGLWGTAETYFYYQAVMRWWKSGKKTDGVETD</sequence>
<name>A0A1L9T2H9_9EURO</name>
<dbReference type="AlphaFoldDB" id="A0A1L9T2H9"/>
<keyword evidence="1" id="KW-1133">Transmembrane helix</keyword>
<dbReference type="VEuPathDB" id="FungiDB:ASPSYDRAFT_51005"/>
<protein>
    <submittedName>
        <fullName evidence="2">Uncharacterized protein</fullName>
    </submittedName>
</protein>
<keyword evidence="3" id="KW-1185">Reference proteome</keyword>
<dbReference type="GeneID" id="63764274"/>
<evidence type="ECO:0000256" key="1">
    <source>
        <dbReference type="SAM" id="Phobius"/>
    </source>
</evidence>
<dbReference type="EMBL" id="KV878597">
    <property type="protein sequence ID" value="OJJ53503.1"/>
    <property type="molecule type" value="Genomic_DNA"/>
</dbReference>
<organism evidence="2 3">
    <name type="scientific">Aspergillus sydowii CBS 593.65</name>
    <dbReference type="NCBI Taxonomy" id="1036612"/>
    <lineage>
        <taxon>Eukaryota</taxon>
        <taxon>Fungi</taxon>
        <taxon>Dikarya</taxon>
        <taxon>Ascomycota</taxon>
        <taxon>Pezizomycotina</taxon>
        <taxon>Eurotiomycetes</taxon>
        <taxon>Eurotiomycetidae</taxon>
        <taxon>Eurotiales</taxon>
        <taxon>Aspergillaceae</taxon>
        <taxon>Aspergillus</taxon>
        <taxon>Aspergillus subgen. Nidulantes</taxon>
    </lineage>
</organism>
<gene>
    <name evidence="2" type="ORF">ASPSYDRAFT_51005</name>
</gene>
<proteinExistence type="predicted"/>
<reference evidence="3" key="1">
    <citation type="journal article" date="2017" name="Genome Biol.">
        <title>Comparative genomics reveals high biological diversity and specific adaptations in the industrially and medically important fungal genus Aspergillus.</title>
        <authorList>
            <person name="de Vries R.P."/>
            <person name="Riley R."/>
            <person name="Wiebenga A."/>
            <person name="Aguilar-Osorio G."/>
            <person name="Amillis S."/>
            <person name="Uchima C.A."/>
            <person name="Anderluh G."/>
            <person name="Asadollahi M."/>
            <person name="Askin M."/>
            <person name="Barry K."/>
            <person name="Battaglia E."/>
            <person name="Bayram O."/>
            <person name="Benocci T."/>
            <person name="Braus-Stromeyer S.A."/>
            <person name="Caldana C."/>
            <person name="Canovas D."/>
            <person name="Cerqueira G.C."/>
            <person name="Chen F."/>
            <person name="Chen W."/>
            <person name="Choi C."/>
            <person name="Clum A."/>
            <person name="Dos Santos R.A."/>
            <person name="Damasio A.R."/>
            <person name="Diallinas G."/>
            <person name="Emri T."/>
            <person name="Fekete E."/>
            <person name="Flipphi M."/>
            <person name="Freyberg S."/>
            <person name="Gallo A."/>
            <person name="Gournas C."/>
            <person name="Habgood R."/>
            <person name="Hainaut M."/>
            <person name="Harispe M.L."/>
            <person name="Henrissat B."/>
            <person name="Hilden K.S."/>
            <person name="Hope R."/>
            <person name="Hossain A."/>
            <person name="Karabika E."/>
            <person name="Karaffa L."/>
            <person name="Karanyi Z."/>
            <person name="Krasevec N."/>
            <person name="Kuo A."/>
            <person name="Kusch H."/>
            <person name="LaButti K."/>
            <person name="Lagendijk E.L."/>
            <person name="Lapidus A."/>
            <person name="Levasseur A."/>
            <person name="Lindquist E."/>
            <person name="Lipzen A."/>
            <person name="Logrieco A.F."/>
            <person name="MacCabe A."/>
            <person name="Maekelae M.R."/>
            <person name="Malavazi I."/>
            <person name="Melin P."/>
            <person name="Meyer V."/>
            <person name="Mielnichuk N."/>
            <person name="Miskei M."/>
            <person name="Molnar A.P."/>
            <person name="Mule G."/>
            <person name="Ngan C.Y."/>
            <person name="Orejas M."/>
            <person name="Orosz E."/>
            <person name="Ouedraogo J.P."/>
            <person name="Overkamp K.M."/>
            <person name="Park H.-S."/>
            <person name="Perrone G."/>
            <person name="Piumi F."/>
            <person name="Punt P.J."/>
            <person name="Ram A.F."/>
            <person name="Ramon A."/>
            <person name="Rauscher S."/>
            <person name="Record E."/>
            <person name="Riano-Pachon D.M."/>
            <person name="Robert V."/>
            <person name="Roehrig J."/>
            <person name="Ruller R."/>
            <person name="Salamov A."/>
            <person name="Salih N.S."/>
            <person name="Samson R.A."/>
            <person name="Sandor E."/>
            <person name="Sanguinetti M."/>
            <person name="Schuetze T."/>
            <person name="Sepcic K."/>
            <person name="Shelest E."/>
            <person name="Sherlock G."/>
            <person name="Sophianopoulou V."/>
            <person name="Squina F.M."/>
            <person name="Sun H."/>
            <person name="Susca A."/>
            <person name="Todd R.B."/>
            <person name="Tsang A."/>
            <person name="Unkles S.E."/>
            <person name="van de Wiele N."/>
            <person name="van Rossen-Uffink D."/>
            <person name="Oliveira J.V."/>
            <person name="Vesth T.C."/>
            <person name="Visser J."/>
            <person name="Yu J.-H."/>
            <person name="Zhou M."/>
            <person name="Andersen M.R."/>
            <person name="Archer D.B."/>
            <person name="Baker S.E."/>
            <person name="Benoit I."/>
            <person name="Brakhage A.A."/>
            <person name="Braus G.H."/>
            <person name="Fischer R."/>
            <person name="Frisvad J.C."/>
            <person name="Goldman G.H."/>
            <person name="Houbraken J."/>
            <person name="Oakley B."/>
            <person name="Pocsi I."/>
            <person name="Scazzocchio C."/>
            <person name="Seiboth B."/>
            <person name="vanKuyk P.A."/>
            <person name="Wortman J."/>
            <person name="Dyer P.S."/>
            <person name="Grigoriev I.V."/>
        </authorList>
    </citation>
    <scope>NUCLEOTIDE SEQUENCE [LARGE SCALE GENOMIC DNA]</scope>
    <source>
        <strain evidence="3">CBS 593.65</strain>
    </source>
</reference>
<dbReference type="OrthoDB" id="5231661at2759"/>
<dbReference type="Proteomes" id="UP000184356">
    <property type="component" value="Unassembled WGS sequence"/>
</dbReference>
<accession>A0A1L9T2H9</accession>